<evidence type="ECO:0000256" key="5">
    <source>
        <dbReference type="ARBA" id="ARBA00023098"/>
    </source>
</evidence>
<sequence>MFEFSFVCDALDGWFAGKFNQVLVKVVYTYEILVCILLPFVVFVSTFGAALDMVIDRISTACLLIILSQAYRPGLVFLSLLALDIASHWLQMYKYLIFRLEVKLNI</sequence>
<proteinExistence type="predicted"/>
<evidence type="ECO:0000256" key="6">
    <source>
        <dbReference type="ARBA" id="ARBA00023136"/>
    </source>
</evidence>
<dbReference type="Gene3D" id="1.20.120.1760">
    <property type="match status" value="1"/>
</dbReference>
<evidence type="ECO:0000256" key="8">
    <source>
        <dbReference type="SAM" id="Phobius"/>
    </source>
</evidence>
<evidence type="ECO:0000256" key="1">
    <source>
        <dbReference type="ARBA" id="ARBA00004141"/>
    </source>
</evidence>
<evidence type="ECO:0008006" key="11">
    <source>
        <dbReference type="Google" id="ProtNLM"/>
    </source>
</evidence>
<evidence type="ECO:0000256" key="4">
    <source>
        <dbReference type="ARBA" id="ARBA00022989"/>
    </source>
</evidence>
<keyword evidence="6 8" id="KW-0472">Membrane</keyword>
<evidence type="ECO:0000256" key="7">
    <source>
        <dbReference type="ARBA" id="ARBA00023264"/>
    </source>
</evidence>
<dbReference type="PANTHER" id="PTHR15362">
    <property type="entry name" value="PHOSPHATIDYLINOSITOL SYNTHASE"/>
    <property type="match status" value="1"/>
</dbReference>
<dbReference type="GO" id="GO:0003881">
    <property type="term" value="F:CDP-diacylglycerol-inositol 3-phosphatidyltransferase activity"/>
    <property type="evidence" value="ECO:0007669"/>
    <property type="project" value="TreeGrafter"/>
</dbReference>
<protein>
    <recommendedName>
        <fullName evidence="11">CDP-diacylglycerol--inositol 3-phosphatidyltransferase</fullName>
    </recommendedName>
</protein>
<dbReference type="GO" id="GO:0005794">
    <property type="term" value="C:Golgi apparatus"/>
    <property type="evidence" value="ECO:0007669"/>
    <property type="project" value="TreeGrafter"/>
</dbReference>
<name>A0AA88ULL5_9ASTE</name>
<reference evidence="9" key="1">
    <citation type="submission" date="2022-12" db="EMBL/GenBank/DDBJ databases">
        <title>Draft genome assemblies for two species of Escallonia (Escalloniales).</title>
        <authorList>
            <person name="Chanderbali A."/>
            <person name="Dervinis C."/>
            <person name="Anghel I."/>
            <person name="Soltis D."/>
            <person name="Soltis P."/>
            <person name="Zapata F."/>
        </authorList>
    </citation>
    <scope>NUCLEOTIDE SEQUENCE</scope>
    <source>
        <strain evidence="9">UCBG92.1500</strain>
        <tissue evidence="9">Leaf</tissue>
    </source>
</reference>
<dbReference type="Proteomes" id="UP001187471">
    <property type="component" value="Unassembled WGS sequence"/>
</dbReference>
<keyword evidence="5" id="KW-0443">Lipid metabolism</keyword>
<feature type="transmembrane region" description="Helical" evidence="8">
    <location>
        <begin position="28"/>
        <end position="50"/>
    </location>
</feature>
<evidence type="ECO:0000256" key="2">
    <source>
        <dbReference type="ARBA" id="ARBA00022679"/>
    </source>
</evidence>
<evidence type="ECO:0000313" key="9">
    <source>
        <dbReference type="EMBL" id="KAK2986113.1"/>
    </source>
</evidence>
<organism evidence="9 10">
    <name type="scientific">Escallonia rubra</name>
    <dbReference type="NCBI Taxonomy" id="112253"/>
    <lineage>
        <taxon>Eukaryota</taxon>
        <taxon>Viridiplantae</taxon>
        <taxon>Streptophyta</taxon>
        <taxon>Embryophyta</taxon>
        <taxon>Tracheophyta</taxon>
        <taxon>Spermatophyta</taxon>
        <taxon>Magnoliopsida</taxon>
        <taxon>eudicotyledons</taxon>
        <taxon>Gunneridae</taxon>
        <taxon>Pentapetalae</taxon>
        <taxon>asterids</taxon>
        <taxon>campanulids</taxon>
        <taxon>Escalloniales</taxon>
        <taxon>Escalloniaceae</taxon>
        <taxon>Escallonia</taxon>
    </lineage>
</organism>
<feature type="transmembrane region" description="Helical" evidence="8">
    <location>
        <begin position="70"/>
        <end position="90"/>
    </location>
</feature>
<dbReference type="GO" id="GO:0006661">
    <property type="term" value="P:phosphatidylinositol biosynthetic process"/>
    <property type="evidence" value="ECO:0007669"/>
    <property type="project" value="TreeGrafter"/>
</dbReference>
<dbReference type="GO" id="GO:0016020">
    <property type="term" value="C:membrane"/>
    <property type="evidence" value="ECO:0007669"/>
    <property type="project" value="UniProtKB-SubCell"/>
</dbReference>
<keyword evidence="4 8" id="KW-1133">Transmembrane helix</keyword>
<dbReference type="AlphaFoldDB" id="A0AA88ULL5"/>
<evidence type="ECO:0000256" key="3">
    <source>
        <dbReference type="ARBA" id="ARBA00022692"/>
    </source>
</evidence>
<comment type="subcellular location">
    <subcellularLocation>
        <location evidence="1">Membrane</location>
        <topology evidence="1">Multi-pass membrane protein</topology>
    </subcellularLocation>
</comment>
<gene>
    <name evidence="9" type="ORF">RJ640_024612</name>
</gene>
<dbReference type="PANTHER" id="PTHR15362:SF4">
    <property type="entry name" value="CDP-DIACYLGLYCEROL--INOSITOL 3-PHOSPHATIDYLTRANSFERASE"/>
    <property type="match status" value="1"/>
</dbReference>
<evidence type="ECO:0000313" key="10">
    <source>
        <dbReference type="Proteomes" id="UP001187471"/>
    </source>
</evidence>
<accession>A0AA88ULL5</accession>
<dbReference type="InterPro" id="IPR043130">
    <property type="entry name" value="CDP-OH_PTrfase_TM_dom"/>
</dbReference>
<keyword evidence="3 8" id="KW-0812">Transmembrane</keyword>
<keyword evidence="7" id="KW-1208">Phospholipid metabolism</keyword>
<comment type="caution">
    <text evidence="9">The sequence shown here is derived from an EMBL/GenBank/DDBJ whole genome shotgun (WGS) entry which is preliminary data.</text>
</comment>
<dbReference type="EMBL" id="JAVXUO010001091">
    <property type="protein sequence ID" value="KAK2986113.1"/>
    <property type="molecule type" value="Genomic_DNA"/>
</dbReference>
<keyword evidence="10" id="KW-1185">Reference proteome</keyword>
<keyword evidence="2" id="KW-0808">Transferase</keyword>